<organism evidence="13 14">
    <name type="scientific">Calocera cornea HHB12733</name>
    <dbReference type="NCBI Taxonomy" id="1353952"/>
    <lineage>
        <taxon>Eukaryota</taxon>
        <taxon>Fungi</taxon>
        <taxon>Dikarya</taxon>
        <taxon>Basidiomycota</taxon>
        <taxon>Agaricomycotina</taxon>
        <taxon>Dacrymycetes</taxon>
        <taxon>Dacrymycetales</taxon>
        <taxon>Dacrymycetaceae</taxon>
        <taxon>Calocera</taxon>
    </lineage>
</organism>
<dbReference type="GO" id="GO:0032974">
    <property type="term" value="P:amino acid transmembrane export from vacuole"/>
    <property type="evidence" value="ECO:0007669"/>
    <property type="project" value="InterPro"/>
</dbReference>
<dbReference type="Gene3D" id="1.20.1250.20">
    <property type="entry name" value="MFS general substrate transporter like domains"/>
    <property type="match status" value="2"/>
</dbReference>
<evidence type="ECO:0000256" key="8">
    <source>
        <dbReference type="ARBA" id="ARBA00023006"/>
    </source>
</evidence>
<dbReference type="PROSITE" id="PS50850">
    <property type="entry name" value="MFS"/>
    <property type="match status" value="1"/>
</dbReference>
<gene>
    <name evidence="13" type="ORF">CALCODRAFT_497659</name>
</gene>
<comment type="subcellular location">
    <subcellularLocation>
        <location evidence="1 10">Vacuole membrane</location>
        <topology evidence="1 10">Multi-pass membrane protein</topology>
    </subcellularLocation>
</comment>
<proteinExistence type="inferred from homology"/>
<feature type="transmembrane region" description="Helical" evidence="10">
    <location>
        <begin position="417"/>
        <end position="440"/>
    </location>
</feature>
<evidence type="ECO:0000256" key="4">
    <source>
        <dbReference type="ARBA" id="ARBA00022554"/>
    </source>
</evidence>
<protein>
    <recommendedName>
        <fullName evidence="10">Autophagy-related protein</fullName>
    </recommendedName>
</protein>
<dbReference type="InterPro" id="IPR036259">
    <property type="entry name" value="MFS_trans_sf"/>
</dbReference>
<keyword evidence="8 10" id="KW-0072">Autophagy</keyword>
<evidence type="ECO:0000256" key="9">
    <source>
        <dbReference type="ARBA" id="ARBA00023136"/>
    </source>
</evidence>
<feature type="region of interest" description="Disordered" evidence="11">
    <location>
        <begin position="465"/>
        <end position="484"/>
    </location>
</feature>
<dbReference type="InterPro" id="IPR044738">
    <property type="entry name" value="Atg22"/>
</dbReference>
<dbReference type="InterPro" id="IPR020846">
    <property type="entry name" value="MFS_dom"/>
</dbReference>
<feature type="transmembrane region" description="Helical" evidence="10">
    <location>
        <begin position="184"/>
        <end position="208"/>
    </location>
</feature>
<keyword evidence="5 10" id="KW-0812">Transmembrane</keyword>
<dbReference type="FunCoup" id="A0A165F5E2">
    <property type="interactions" value="12"/>
</dbReference>
<evidence type="ECO:0000256" key="6">
    <source>
        <dbReference type="ARBA" id="ARBA00022970"/>
    </source>
</evidence>
<evidence type="ECO:0000256" key="5">
    <source>
        <dbReference type="ARBA" id="ARBA00022692"/>
    </source>
</evidence>
<keyword evidence="7 10" id="KW-1133">Transmembrane helix</keyword>
<feature type="transmembrane region" description="Helical" evidence="10">
    <location>
        <begin position="323"/>
        <end position="343"/>
    </location>
</feature>
<accession>A0A165F5E2</accession>
<feature type="transmembrane region" description="Helical" evidence="10">
    <location>
        <begin position="290"/>
        <end position="311"/>
    </location>
</feature>
<dbReference type="InParanoid" id="A0A165F5E2"/>
<feature type="transmembrane region" description="Helical" evidence="10">
    <location>
        <begin position="388"/>
        <end position="411"/>
    </location>
</feature>
<dbReference type="EMBL" id="KV423981">
    <property type="protein sequence ID" value="KZT56223.1"/>
    <property type="molecule type" value="Genomic_DNA"/>
</dbReference>
<dbReference type="GO" id="GO:0022857">
    <property type="term" value="F:transmembrane transporter activity"/>
    <property type="evidence" value="ECO:0007669"/>
    <property type="project" value="InterPro"/>
</dbReference>
<dbReference type="AlphaFoldDB" id="A0A165F5E2"/>
<reference evidence="13 14" key="1">
    <citation type="journal article" date="2016" name="Mol. Biol. Evol.">
        <title>Comparative Genomics of Early-Diverging Mushroom-Forming Fungi Provides Insights into the Origins of Lignocellulose Decay Capabilities.</title>
        <authorList>
            <person name="Nagy L.G."/>
            <person name="Riley R."/>
            <person name="Tritt A."/>
            <person name="Adam C."/>
            <person name="Daum C."/>
            <person name="Floudas D."/>
            <person name="Sun H."/>
            <person name="Yadav J.S."/>
            <person name="Pangilinan J."/>
            <person name="Larsson K.H."/>
            <person name="Matsuura K."/>
            <person name="Barry K."/>
            <person name="Labutti K."/>
            <person name="Kuo R."/>
            <person name="Ohm R.A."/>
            <person name="Bhattacharya S.S."/>
            <person name="Shirouzu T."/>
            <person name="Yoshinaga Y."/>
            <person name="Martin F.M."/>
            <person name="Grigoriev I.V."/>
            <person name="Hibbett D.S."/>
        </authorList>
    </citation>
    <scope>NUCLEOTIDE SEQUENCE [LARGE SCALE GENOMIC DNA]</scope>
    <source>
        <strain evidence="13 14">HHB12733</strain>
    </source>
</reference>
<evidence type="ECO:0000313" key="14">
    <source>
        <dbReference type="Proteomes" id="UP000076842"/>
    </source>
</evidence>
<keyword evidence="9 10" id="KW-0472">Membrane</keyword>
<keyword evidence="14" id="KW-1185">Reference proteome</keyword>
<comment type="similarity">
    <text evidence="2 10">Belongs to the ATG22 family.</text>
</comment>
<name>A0A165F5E2_9BASI</name>
<feature type="domain" description="Major facilitator superfamily (MFS) profile" evidence="12">
    <location>
        <begin position="253"/>
        <end position="484"/>
    </location>
</feature>
<evidence type="ECO:0000256" key="1">
    <source>
        <dbReference type="ARBA" id="ARBA00004128"/>
    </source>
</evidence>
<keyword evidence="3 10" id="KW-0813">Transport</keyword>
<feature type="transmembrane region" description="Helical" evidence="10">
    <location>
        <begin position="355"/>
        <end position="376"/>
    </location>
</feature>
<evidence type="ECO:0000256" key="3">
    <source>
        <dbReference type="ARBA" id="ARBA00022448"/>
    </source>
</evidence>
<dbReference type="PANTHER" id="PTHR23519:SF1">
    <property type="entry name" value="AUTOPHAGY-RELATED PROTEIN 22"/>
    <property type="match status" value="1"/>
</dbReference>
<dbReference type="Pfam" id="PF11700">
    <property type="entry name" value="ATG22"/>
    <property type="match status" value="1"/>
</dbReference>
<dbReference type="PANTHER" id="PTHR23519">
    <property type="entry name" value="AUTOPHAGY-RELATED PROTEIN 22"/>
    <property type="match status" value="1"/>
</dbReference>
<evidence type="ECO:0000313" key="13">
    <source>
        <dbReference type="EMBL" id="KZT56223.1"/>
    </source>
</evidence>
<evidence type="ECO:0000256" key="7">
    <source>
        <dbReference type="ARBA" id="ARBA00022989"/>
    </source>
</evidence>
<feature type="transmembrane region" description="Helical" evidence="10">
    <location>
        <begin position="73"/>
        <end position="99"/>
    </location>
</feature>
<dbReference type="OrthoDB" id="192733at2759"/>
<dbReference type="InterPro" id="IPR050495">
    <property type="entry name" value="ATG22/LtaA_families"/>
</dbReference>
<dbReference type="GO" id="GO:0005774">
    <property type="term" value="C:vacuolar membrane"/>
    <property type="evidence" value="ECO:0007669"/>
    <property type="project" value="UniProtKB-SubCell"/>
</dbReference>
<sequence>MRCVVRVGWAWVDTASFSLYVFSTSVAIQALTVISMGGLADHPSQRKPLLLTFAALGSLSATLFLLLPSLSPVWPLCALLAILANVCFGASIVALNAYLPGLARDSPEARAAQQDAEEVLKRQPEMEEDDVVEQGAAALRNWQQTVSRTTARISARGIALGYGAGILALLLLLIPVTLLGGTTFSLRLCVGLSGIWWATFTLPAGLWLPGASATPSPSGKPRARQWSTLREIGSAWAQLFRLLHPSNIRKLRHTFLFLAAWFLLSDAFTTISSTAILFGKTSLHMPATALMLVAVLAPSAGVAGALTCNTLQHRFGWTNKRVLLFLVLAVLAVPIYGCMGFFLPTLGLKTAGEMYALAVYYGAIMGAFQGYARAVFSELIPRGEEARWFGLYSITDKSSSFLGPLIVGVIADRTGNIRYAFWFLAGMVLCAVPLLGAMGMERGREDAERYARERKDPVEVLGEAEEVEEVVQEEREEQEEREGV</sequence>
<comment type="function">
    <text evidence="10">Vacuolar effluxer which mediate the efflux of amino acids resulting from autophagic degradation. The release of autophagic amino acids allows the maintenance of protein synthesis and viability during nitrogen starvation.</text>
</comment>
<feature type="transmembrane region" description="Helical" evidence="10">
    <location>
        <begin position="17"/>
        <end position="37"/>
    </location>
</feature>
<evidence type="ECO:0000256" key="11">
    <source>
        <dbReference type="SAM" id="MobiDB-lite"/>
    </source>
</evidence>
<dbReference type="CDD" id="cd17483">
    <property type="entry name" value="MFS_Atg22_like"/>
    <property type="match status" value="1"/>
</dbReference>
<dbReference type="Proteomes" id="UP000076842">
    <property type="component" value="Unassembled WGS sequence"/>
</dbReference>
<feature type="transmembrane region" description="Helical" evidence="10">
    <location>
        <begin position="255"/>
        <end position="278"/>
    </location>
</feature>
<dbReference type="InterPro" id="IPR024671">
    <property type="entry name" value="Atg22-like"/>
</dbReference>
<feature type="transmembrane region" description="Helical" evidence="10">
    <location>
        <begin position="158"/>
        <end position="178"/>
    </location>
</feature>
<dbReference type="GO" id="GO:0006914">
    <property type="term" value="P:autophagy"/>
    <property type="evidence" value="ECO:0007669"/>
    <property type="project" value="UniProtKB-KW"/>
</dbReference>
<keyword evidence="6 10" id="KW-0029">Amino-acid transport</keyword>
<dbReference type="SUPFAM" id="SSF103473">
    <property type="entry name" value="MFS general substrate transporter"/>
    <property type="match status" value="2"/>
</dbReference>
<evidence type="ECO:0000256" key="10">
    <source>
        <dbReference type="RuleBase" id="RU363073"/>
    </source>
</evidence>
<feature type="transmembrane region" description="Helical" evidence="10">
    <location>
        <begin position="49"/>
        <end position="67"/>
    </location>
</feature>
<dbReference type="STRING" id="1353952.A0A165F5E2"/>
<evidence type="ECO:0000256" key="2">
    <source>
        <dbReference type="ARBA" id="ARBA00006978"/>
    </source>
</evidence>
<keyword evidence="4 10" id="KW-0926">Vacuole</keyword>
<evidence type="ECO:0000259" key="12">
    <source>
        <dbReference type="PROSITE" id="PS50850"/>
    </source>
</evidence>